<evidence type="ECO:0000313" key="2">
    <source>
        <dbReference type="EMBL" id="KZV79322.1"/>
    </source>
</evidence>
<sequence>RSTAQISHDLGIKLRTVQRTIQTFNEIGEVRRPKQTRGGRRRILIGELREFILDVVEDRPYTYLDELRDAIQDRFRVKVSLATVWRTLKRLGLTLKRLSVFAAQQVEGQQRAFRYVIGREGLDMLVFADETSIDMRATYRLYGWA</sequence>
<dbReference type="STRING" id="1314781.A0A166NM73"/>
<organism evidence="2 3">
    <name type="scientific">Exidia glandulosa HHB12029</name>
    <dbReference type="NCBI Taxonomy" id="1314781"/>
    <lineage>
        <taxon>Eukaryota</taxon>
        <taxon>Fungi</taxon>
        <taxon>Dikarya</taxon>
        <taxon>Basidiomycota</taxon>
        <taxon>Agaricomycotina</taxon>
        <taxon>Agaricomycetes</taxon>
        <taxon>Auriculariales</taxon>
        <taxon>Exidiaceae</taxon>
        <taxon>Exidia</taxon>
    </lineage>
</organism>
<reference evidence="2 3" key="1">
    <citation type="journal article" date="2016" name="Mol. Biol. Evol.">
        <title>Comparative Genomics of Early-Diverging Mushroom-Forming Fungi Provides Insights into the Origins of Lignocellulose Decay Capabilities.</title>
        <authorList>
            <person name="Nagy L.G."/>
            <person name="Riley R."/>
            <person name="Tritt A."/>
            <person name="Adam C."/>
            <person name="Daum C."/>
            <person name="Floudas D."/>
            <person name="Sun H."/>
            <person name="Yadav J.S."/>
            <person name="Pangilinan J."/>
            <person name="Larsson K.H."/>
            <person name="Matsuura K."/>
            <person name="Barry K."/>
            <person name="Labutti K."/>
            <person name="Kuo R."/>
            <person name="Ohm R.A."/>
            <person name="Bhattacharya S.S."/>
            <person name="Shirouzu T."/>
            <person name="Yoshinaga Y."/>
            <person name="Martin F.M."/>
            <person name="Grigoriev I.V."/>
            <person name="Hibbett D.S."/>
        </authorList>
    </citation>
    <scope>NUCLEOTIDE SEQUENCE [LARGE SCALE GENOMIC DNA]</scope>
    <source>
        <strain evidence="2 3">HHB12029</strain>
    </source>
</reference>
<accession>A0A166NM73</accession>
<dbReference type="PANTHER" id="PTHR46564">
    <property type="entry name" value="TRANSPOSASE"/>
    <property type="match status" value="1"/>
</dbReference>
<feature type="non-terminal residue" evidence="2">
    <location>
        <position position="145"/>
    </location>
</feature>
<dbReference type="InterPro" id="IPR009057">
    <property type="entry name" value="Homeodomain-like_sf"/>
</dbReference>
<dbReference type="AlphaFoldDB" id="A0A166NM73"/>
<dbReference type="OrthoDB" id="3264182at2759"/>
<evidence type="ECO:0000313" key="3">
    <source>
        <dbReference type="Proteomes" id="UP000077266"/>
    </source>
</evidence>
<dbReference type="PANTHER" id="PTHR46564:SF1">
    <property type="entry name" value="TRANSPOSASE"/>
    <property type="match status" value="1"/>
</dbReference>
<dbReference type="InParanoid" id="A0A166NM73"/>
<proteinExistence type="predicted"/>
<feature type="domain" description="Winged helix-turn helix" evidence="1">
    <location>
        <begin position="63"/>
        <end position="114"/>
    </location>
</feature>
<evidence type="ECO:0000259" key="1">
    <source>
        <dbReference type="Pfam" id="PF13592"/>
    </source>
</evidence>
<name>A0A166NM73_EXIGL</name>
<feature type="non-terminal residue" evidence="2">
    <location>
        <position position="1"/>
    </location>
</feature>
<dbReference type="SUPFAM" id="SSF46689">
    <property type="entry name" value="Homeodomain-like"/>
    <property type="match status" value="1"/>
</dbReference>
<protein>
    <recommendedName>
        <fullName evidence="1">Winged helix-turn helix domain-containing protein</fullName>
    </recommendedName>
</protein>
<dbReference type="Proteomes" id="UP000077266">
    <property type="component" value="Unassembled WGS sequence"/>
</dbReference>
<gene>
    <name evidence="2" type="ORF">EXIGLDRAFT_596769</name>
</gene>
<dbReference type="Pfam" id="PF13592">
    <property type="entry name" value="HTH_33"/>
    <property type="match status" value="1"/>
</dbReference>
<dbReference type="EMBL" id="KV426638">
    <property type="protein sequence ID" value="KZV79322.1"/>
    <property type="molecule type" value="Genomic_DNA"/>
</dbReference>
<dbReference type="InterPro" id="IPR025959">
    <property type="entry name" value="Winged_HTH_dom"/>
</dbReference>
<keyword evidence="3" id="KW-1185">Reference proteome</keyword>